<dbReference type="InterPro" id="IPR012349">
    <property type="entry name" value="Split_barrel_FMN-bd"/>
</dbReference>
<dbReference type="InterPro" id="IPR050268">
    <property type="entry name" value="NADH-dep_flavin_reductase"/>
</dbReference>
<gene>
    <name evidence="4" type="ORF">LPQ35_10915</name>
</gene>
<dbReference type="Proteomes" id="UP001492541">
    <property type="component" value="Chromosome"/>
</dbReference>
<dbReference type="SUPFAM" id="SSF50475">
    <property type="entry name" value="FMN-binding split barrel"/>
    <property type="match status" value="1"/>
</dbReference>
<dbReference type="EMBL" id="CP087714">
    <property type="protein sequence ID" value="XAT63749.1"/>
    <property type="molecule type" value="Genomic_DNA"/>
</dbReference>
<evidence type="ECO:0000259" key="3">
    <source>
        <dbReference type="SMART" id="SM00903"/>
    </source>
</evidence>
<evidence type="ECO:0000256" key="2">
    <source>
        <dbReference type="ARBA" id="ARBA00023002"/>
    </source>
</evidence>
<dbReference type="GeneID" id="90450214"/>
<feature type="domain" description="Flavin reductase like" evidence="3">
    <location>
        <begin position="6"/>
        <end position="152"/>
    </location>
</feature>
<keyword evidence="2" id="KW-0560">Oxidoreductase</keyword>
<comment type="cofactor">
    <cofactor evidence="1">
        <name>FMN</name>
        <dbReference type="ChEBI" id="CHEBI:58210"/>
    </cofactor>
</comment>
<evidence type="ECO:0000256" key="1">
    <source>
        <dbReference type="ARBA" id="ARBA00001917"/>
    </source>
</evidence>
<organism evidence="4 5">
    <name type="scientific">Geoglobus acetivorans</name>
    <dbReference type="NCBI Taxonomy" id="565033"/>
    <lineage>
        <taxon>Archaea</taxon>
        <taxon>Methanobacteriati</taxon>
        <taxon>Methanobacteriota</taxon>
        <taxon>Archaeoglobi</taxon>
        <taxon>Archaeoglobales</taxon>
        <taxon>Archaeoglobaceae</taxon>
        <taxon>Geoglobus</taxon>
    </lineage>
</organism>
<dbReference type="InterPro" id="IPR002563">
    <property type="entry name" value="Flavin_Rdtase-like_dom"/>
</dbReference>
<sequence>MNPEALYRISYGLYIVSSHKNGVPNGQIANTVFQVTSEPVMVAVCLNNRNLTNEYVRESGVFSVSVLDRNTPLKFIGKFGFNTGRNSNKFEDIDFFWGKTGAPIVRDHSIAYIEAEVRDMMEVKTHTLFFGEVVEAEILKEGEPLTYAEYHYKMKGKTPETATVYLERLKM</sequence>
<evidence type="ECO:0000313" key="4">
    <source>
        <dbReference type="EMBL" id="XAT63749.1"/>
    </source>
</evidence>
<dbReference type="Gene3D" id="2.30.110.10">
    <property type="entry name" value="Electron Transport, Fmn-binding Protein, Chain A"/>
    <property type="match status" value="1"/>
</dbReference>
<reference evidence="4 5" key="1">
    <citation type="submission" date="2021-11" db="EMBL/GenBank/DDBJ databases">
        <title>Whole genome of Geoglobus acetivorans.</title>
        <authorList>
            <person name="Liu D."/>
        </authorList>
    </citation>
    <scope>NUCLEOTIDE SEQUENCE [LARGE SCALE GENOMIC DNA]</scope>
    <source>
        <strain evidence="4 5">SBH6</strain>
    </source>
</reference>
<evidence type="ECO:0000313" key="5">
    <source>
        <dbReference type="Proteomes" id="UP001492541"/>
    </source>
</evidence>
<proteinExistence type="predicted"/>
<keyword evidence="5" id="KW-1185">Reference proteome</keyword>
<dbReference type="PANTHER" id="PTHR30466:SF1">
    <property type="entry name" value="FMN REDUCTASE (NADH) RUTF"/>
    <property type="match status" value="1"/>
</dbReference>
<accession>A0ABZ3H3M4</accession>
<name>A0ABZ3H3M4_GEOAI</name>
<dbReference type="RefSeq" id="WP_193806956.1">
    <property type="nucleotide sequence ID" value="NZ_CP087714.1"/>
</dbReference>
<protein>
    <submittedName>
        <fullName evidence="4">Flavin reductase family protein</fullName>
    </submittedName>
</protein>
<dbReference type="Pfam" id="PF01613">
    <property type="entry name" value="Flavin_Reduct"/>
    <property type="match status" value="1"/>
</dbReference>
<dbReference type="SMART" id="SM00903">
    <property type="entry name" value="Flavin_Reduct"/>
    <property type="match status" value="1"/>
</dbReference>
<dbReference type="PANTHER" id="PTHR30466">
    <property type="entry name" value="FLAVIN REDUCTASE"/>
    <property type="match status" value="1"/>
</dbReference>